<protein>
    <submittedName>
        <fullName evidence="1">Uncharacterized protein</fullName>
    </submittedName>
</protein>
<dbReference type="AlphaFoldDB" id="A0A833E982"/>
<name>A0A833E982_CALS0</name>
<dbReference type="EMBL" id="DQVM01000026">
    <property type="protein sequence ID" value="HIQ29162.1"/>
    <property type="molecule type" value="Genomic_DNA"/>
</dbReference>
<proteinExistence type="predicted"/>
<evidence type="ECO:0000313" key="1">
    <source>
        <dbReference type="EMBL" id="HIQ29162.1"/>
    </source>
</evidence>
<comment type="caution">
    <text evidence="1">The sequence shown here is derived from an EMBL/GenBank/DDBJ whole genome shotgun (WGS) entry which is preliminary data.</text>
</comment>
<dbReference type="Proteomes" id="UP000608579">
    <property type="component" value="Unassembled WGS sequence"/>
</dbReference>
<reference evidence="1" key="1">
    <citation type="journal article" date="2020" name="ISME J.">
        <title>Gammaproteobacteria mediating utilization of methyl-, sulfur- and petroleum organic compounds in deep ocean hydrothermal plumes.</title>
        <authorList>
            <person name="Zhou Z."/>
            <person name="Liu Y."/>
            <person name="Pan J."/>
            <person name="Cron B.R."/>
            <person name="Toner B.M."/>
            <person name="Anantharaman K."/>
            <person name="Breier J.A."/>
            <person name="Dick G.J."/>
            <person name="Li M."/>
        </authorList>
    </citation>
    <scope>NUCLEOTIDE SEQUENCE</scope>
    <source>
        <strain evidence="1">SZUA-1515</strain>
    </source>
</reference>
<gene>
    <name evidence="1" type="ORF">EYH45_01210</name>
</gene>
<organism evidence="1 2">
    <name type="scientific">Caldiarchaeum subterraneum</name>
    <dbReference type="NCBI Taxonomy" id="311458"/>
    <lineage>
        <taxon>Archaea</taxon>
        <taxon>Nitrososphaerota</taxon>
        <taxon>Candidatus Caldarchaeales</taxon>
        <taxon>Candidatus Caldarchaeaceae</taxon>
        <taxon>Candidatus Caldarchaeum</taxon>
    </lineage>
</organism>
<evidence type="ECO:0000313" key="2">
    <source>
        <dbReference type="Proteomes" id="UP000608579"/>
    </source>
</evidence>
<accession>A0A833E982</accession>
<sequence length="81" mass="9047">MVRFLVYILLSNNPDAIAKVMLLVKQGRLTLDGATFTTTGDGSRLSAILTINGPSNKAEWFTKKLKNFPYFYQAYMLPLTG</sequence>